<evidence type="ECO:0000256" key="1">
    <source>
        <dbReference type="ARBA" id="ARBA00023235"/>
    </source>
</evidence>
<evidence type="ECO:0000313" key="3">
    <source>
        <dbReference type="EMBL" id="SDG49166.1"/>
    </source>
</evidence>
<proteinExistence type="predicted"/>
<accession>A0A1G7UNT0</accession>
<reference evidence="4" key="1">
    <citation type="submission" date="2016-10" db="EMBL/GenBank/DDBJ databases">
        <authorList>
            <person name="Varghese N."/>
            <person name="Submissions S."/>
        </authorList>
    </citation>
    <scope>NUCLEOTIDE SEQUENCE [LARGE SCALE GENOMIC DNA]</scope>
    <source>
        <strain evidence="4">CGMCC 4.3506</strain>
    </source>
</reference>
<dbReference type="InterPro" id="IPR014347">
    <property type="entry name" value="Tautomerase/MIF_sf"/>
</dbReference>
<dbReference type="GO" id="GO:0016853">
    <property type="term" value="F:isomerase activity"/>
    <property type="evidence" value="ECO:0007669"/>
    <property type="project" value="UniProtKB-KW"/>
</dbReference>
<dbReference type="OrthoDB" id="3395834at2"/>
<sequence>MPHVTIKHFPATLSAEQAATLSAALTTAVTGAFGCPDTVVSIALQPVPAEAWDEQVYQPEIAGQEALLKRPAY</sequence>
<keyword evidence="1" id="KW-0413">Isomerase</keyword>
<dbReference type="EMBL" id="FNCC01000008">
    <property type="protein sequence ID" value="SDG49166.1"/>
    <property type="molecule type" value="Genomic_DNA"/>
</dbReference>
<evidence type="ECO:0000259" key="2">
    <source>
        <dbReference type="Pfam" id="PF01361"/>
    </source>
</evidence>
<dbReference type="RefSeq" id="WP_090051504.1">
    <property type="nucleotide sequence ID" value="NZ_FNCC01000008.1"/>
</dbReference>
<dbReference type="PROSITE" id="PS51257">
    <property type="entry name" value="PROKAR_LIPOPROTEIN"/>
    <property type="match status" value="1"/>
</dbReference>
<protein>
    <submittedName>
        <fullName evidence="3">4-oxalocrotonate tautomerase</fullName>
    </submittedName>
</protein>
<dbReference type="STRING" id="200378.SAMN05216553_108321"/>
<dbReference type="InterPro" id="IPR004370">
    <property type="entry name" value="4-OT-like_dom"/>
</dbReference>
<organism evidence="3 4">
    <name type="scientific">Lentzea fradiae</name>
    <dbReference type="NCBI Taxonomy" id="200378"/>
    <lineage>
        <taxon>Bacteria</taxon>
        <taxon>Bacillati</taxon>
        <taxon>Actinomycetota</taxon>
        <taxon>Actinomycetes</taxon>
        <taxon>Pseudonocardiales</taxon>
        <taxon>Pseudonocardiaceae</taxon>
        <taxon>Lentzea</taxon>
    </lineage>
</organism>
<evidence type="ECO:0000313" key="4">
    <source>
        <dbReference type="Proteomes" id="UP000199623"/>
    </source>
</evidence>
<dbReference type="SUPFAM" id="SSF55331">
    <property type="entry name" value="Tautomerase/MIF"/>
    <property type="match status" value="1"/>
</dbReference>
<dbReference type="Proteomes" id="UP000199623">
    <property type="component" value="Unassembled WGS sequence"/>
</dbReference>
<dbReference type="Pfam" id="PF01361">
    <property type="entry name" value="Tautomerase"/>
    <property type="match status" value="1"/>
</dbReference>
<gene>
    <name evidence="3" type="ORF">SAMN05216553_108321</name>
</gene>
<dbReference type="AlphaFoldDB" id="A0A1G7UNT0"/>
<name>A0A1G7UNT0_9PSEU</name>
<feature type="domain" description="4-oxalocrotonate tautomerase-like" evidence="2">
    <location>
        <begin position="2"/>
        <end position="52"/>
    </location>
</feature>
<keyword evidence="4" id="KW-1185">Reference proteome</keyword>
<dbReference type="Gene3D" id="3.30.429.10">
    <property type="entry name" value="Macrophage Migration Inhibitory Factor"/>
    <property type="match status" value="1"/>
</dbReference>